<proteinExistence type="predicted"/>
<name>A0A383ETI5_9ZZZZ</name>
<evidence type="ECO:0000313" key="1">
    <source>
        <dbReference type="EMBL" id="SVE60252.1"/>
    </source>
</evidence>
<protein>
    <submittedName>
        <fullName evidence="1">Uncharacterized protein</fullName>
    </submittedName>
</protein>
<dbReference type="EMBL" id="UINC01228793">
    <property type="protein sequence ID" value="SVE60252.1"/>
    <property type="molecule type" value="Genomic_DNA"/>
</dbReference>
<sequence length="78" mass="9297">MIKTNTLSQIFKEHNIEVDRISKIRTLQTFLNDTTLDIPLMRRLVTMENLRWILRNVLVNNAEHVNINRIIKLTKEVI</sequence>
<accession>A0A383ETI5</accession>
<gene>
    <name evidence="1" type="ORF">METZ01_LOCUS513106</name>
</gene>
<organism evidence="1">
    <name type="scientific">marine metagenome</name>
    <dbReference type="NCBI Taxonomy" id="408172"/>
    <lineage>
        <taxon>unclassified sequences</taxon>
        <taxon>metagenomes</taxon>
        <taxon>ecological metagenomes</taxon>
    </lineage>
</organism>
<reference evidence="1" key="1">
    <citation type="submission" date="2018-05" db="EMBL/GenBank/DDBJ databases">
        <authorList>
            <person name="Lanie J.A."/>
            <person name="Ng W.-L."/>
            <person name="Kazmierczak K.M."/>
            <person name="Andrzejewski T.M."/>
            <person name="Davidsen T.M."/>
            <person name="Wayne K.J."/>
            <person name="Tettelin H."/>
            <person name="Glass J.I."/>
            <person name="Rusch D."/>
            <person name="Podicherti R."/>
            <person name="Tsui H.-C.T."/>
            <person name="Winkler M.E."/>
        </authorList>
    </citation>
    <scope>NUCLEOTIDE SEQUENCE</scope>
</reference>
<dbReference type="AlphaFoldDB" id="A0A383ETI5"/>